<feature type="region of interest" description="Disordered" evidence="6">
    <location>
        <begin position="220"/>
        <end position="242"/>
    </location>
</feature>
<dbReference type="AlphaFoldDB" id="A0AAE1YFJ6"/>
<feature type="region of interest" description="Disordered" evidence="6">
    <location>
        <begin position="94"/>
        <end position="123"/>
    </location>
</feature>
<dbReference type="SMART" id="SM00353">
    <property type="entry name" value="HLH"/>
    <property type="match status" value="1"/>
</dbReference>
<proteinExistence type="predicted"/>
<keyword evidence="4" id="KW-0804">Transcription</keyword>
<dbReference type="Proteomes" id="UP001293254">
    <property type="component" value="Unassembled WGS sequence"/>
</dbReference>
<dbReference type="CDD" id="cd11445">
    <property type="entry name" value="bHLH_AtPIF_like"/>
    <property type="match status" value="1"/>
</dbReference>
<dbReference type="GO" id="GO:0003677">
    <property type="term" value="F:DNA binding"/>
    <property type="evidence" value="ECO:0007669"/>
    <property type="project" value="UniProtKB-KW"/>
</dbReference>
<keyword evidence="9" id="KW-1185">Reference proteome</keyword>
<evidence type="ECO:0000256" key="4">
    <source>
        <dbReference type="ARBA" id="ARBA00023163"/>
    </source>
</evidence>
<comment type="caution">
    <text evidence="8">The sequence shown here is derived from an EMBL/GenBank/DDBJ whole genome shotgun (WGS) entry which is preliminary data.</text>
</comment>
<dbReference type="InterPro" id="IPR036638">
    <property type="entry name" value="HLH_DNA-bd_sf"/>
</dbReference>
<keyword evidence="2" id="KW-0805">Transcription regulation</keyword>
<evidence type="ECO:0000256" key="2">
    <source>
        <dbReference type="ARBA" id="ARBA00023015"/>
    </source>
</evidence>
<evidence type="ECO:0000259" key="7">
    <source>
        <dbReference type="PROSITE" id="PS50888"/>
    </source>
</evidence>
<name>A0AAE1YFJ6_9LAMI</name>
<accession>A0AAE1YFJ6</accession>
<dbReference type="PANTHER" id="PTHR45855:SF6">
    <property type="entry name" value="TRANSCRIPTION FACTOR ALC"/>
    <property type="match status" value="1"/>
</dbReference>
<evidence type="ECO:0000256" key="1">
    <source>
        <dbReference type="ARBA" id="ARBA00004123"/>
    </source>
</evidence>
<gene>
    <name evidence="8" type="ORF">Salat_1194100</name>
</gene>
<evidence type="ECO:0000313" key="8">
    <source>
        <dbReference type="EMBL" id="KAK4428941.1"/>
    </source>
</evidence>
<organism evidence="8 9">
    <name type="scientific">Sesamum alatum</name>
    <dbReference type="NCBI Taxonomy" id="300844"/>
    <lineage>
        <taxon>Eukaryota</taxon>
        <taxon>Viridiplantae</taxon>
        <taxon>Streptophyta</taxon>
        <taxon>Embryophyta</taxon>
        <taxon>Tracheophyta</taxon>
        <taxon>Spermatophyta</taxon>
        <taxon>Magnoliopsida</taxon>
        <taxon>eudicotyledons</taxon>
        <taxon>Gunneridae</taxon>
        <taxon>Pentapetalae</taxon>
        <taxon>asterids</taxon>
        <taxon>lamiids</taxon>
        <taxon>Lamiales</taxon>
        <taxon>Pedaliaceae</taxon>
        <taxon>Sesamum</taxon>
    </lineage>
</organism>
<dbReference type="FunFam" id="4.10.280.10:FF:000004">
    <property type="entry name" value="Basic helix-loop-helix transcription factor"/>
    <property type="match status" value="1"/>
</dbReference>
<evidence type="ECO:0000256" key="5">
    <source>
        <dbReference type="ARBA" id="ARBA00023242"/>
    </source>
</evidence>
<dbReference type="SUPFAM" id="SSF47459">
    <property type="entry name" value="HLH, helix-loop-helix DNA-binding domain"/>
    <property type="match status" value="1"/>
</dbReference>
<evidence type="ECO:0000256" key="3">
    <source>
        <dbReference type="ARBA" id="ARBA00023125"/>
    </source>
</evidence>
<feature type="compositionally biased region" description="Basic and acidic residues" evidence="6">
    <location>
        <begin position="109"/>
        <end position="118"/>
    </location>
</feature>
<sequence length="299" mass="31989">MADLYGSNESEDMSSFLQILLQNSSSSAACTTDSTTASAAAGGLFSGGGAVAESSTSINFSDPCCFFARENDGVNPSGRAKNLSSSCEASEACDIQANPAPPRSSKRSRAAEVHNMSEKRRRSRINQKLKALQNLIPNSNKTDKASMLDEAIEYLKQLQLQVQMLTIRNGLNLHPGYSLRSLQSTLVPQAGLEIGEGNSLLNTNRGAETISQDQDFLMQRPLQPNNHSSSTPPILIPPPSMANSANSGMLPSFLQSTHNPYSFLNHLASSKDICRDDTLSHMQLNMSCSGNNSSPGVSS</sequence>
<evidence type="ECO:0000313" key="9">
    <source>
        <dbReference type="Proteomes" id="UP001293254"/>
    </source>
</evidence>
<dbReference type="PROSITE" id="PS50888">
    <property type="entry name" value="BHLH"/>
    <property type="match status" value="1"/>
</dbReference>
<feature type="domain" description="BHLH" evidence="7">
    <location>
        <begin position="109"/>
        <end position="158"/>
    </location>
</feature>
<keyword evidence="3" id="KW-0238">DNA-binding</keyword>
<protein>
    <submittedName>
        <fullName evidence="8">Transcription factor SPATULA</fullName>
    </submittedName>
</protein>
<dbReference type="InterPro" id="IPR031066">
    <property type="entry name" value="bHLH_ALC-like_plant"/>
</dbReference>
<dbReference type="GO" id="GO:0005634">
    <property type="term" value="C:nucleus"/>
    <property type="evidence" value="ECO:0007669"/>
    <property type="project" value="UniProtKB-SubCell"/>
</dbReference>
<reference evidence="8" key="2">
    <citation type="journal article" date="2024" name="Plant">
        <title>Genomic evolution and insights into agronomic trait innovations of Sesamum species.</title>
        <authorList>
            <person name="Miao H."/>
            <person name="Wang L."/>
            <person name="Qu L."/>
            <person name="Liu H."/>
            <person name="Sun Y."/>
            <person name="Le M."/>
            <person name="Wang Q."/>
            <person name="Wei S."/>
            <person name="Zheng Y."/>
            <person name="Lin W."/>
            <person name="Duan Y."/>
            <person name="Cao H."/>
            <person name="Xiong S."/>
            <person name="Wang X."/>
            <person name="Wei L."/>
            <person name="Li C."/>
            <person name="Ma Q."/>
            <person name="Ju M."/>
            <person name="Zhao R."/>
            <person name="Li G."/>
            <person name="Mu C."/>
            <person name="Tian Q."/>
            <person name="Mei H."/>
            <person name="Zhang T."/>
            <person name="Gao T."/>
            <person name="Zhang H."/>
        </authorList>
    </citation>
    <scope>NUCLEOTIDE SEQUENCE</scope>
    <source>
        <strain evidence="8">3651</strain>
    </source>
</reference>
<dbReference type="PANTHER" id="PTHR45855">
    <property type="entry name" value="TRANSCRIPTION FACTOR PIF1-RELATED"/>
    <property type="match status" value="1"/>
</dbReference>
<dbReference type="Pfam" id="PF00010">
    <property type="entry name" value="HLH"/>
    <property type="match status" value="1"/>
</dbReference>
<dbReference type="EMBL" id="JACGWO010000004">
    <property type="protein sequence ID" value="KAK4428941.1"/>
    <property type="molecule type" value="Genomic_DNA"/>
</dbReference>
<keyword evidence="5" id="KW-0539">Nucleus</keyword>
<dbReference type="InterPro" id="IPR011598">
    <property type="entry name" value="bHLH_dom"/>
</dbReference>
<evidence type="ECO:0000256" key="6">
    <source>
        <dbReference type="SAM" id="MobiDB-lite"/>
    </source>
</evidence>
<dbReference type="GO" id="GO:0046983">
    <property type="term" value="F:protein dimerization activity"/>
    <property type="evidence" value="ECO:0007669"/>
    <property type="project" value="InterPro"/>
</dbReference>
<reference evidence="8" key="1">
    <citation type="submission" date="2020-06" db="EMBL/GenBank/DDBJ databases">
        <authorList>
            <person name="Li T."/>
            <person name="Hu X."/>
            <person name="Zhang T."/>
            <person name="Song X."/>
            <person name="Zhang H."/>
            <person name="Dai N."/>
            <person name="Sheng W."/>
            <person name="Hou X."/>
            <person name="Wei L."/>
        </authorList>
    </citation>
    <scope>NUCLEOTIDE SEQUENCE</scope>
    <source>
        <strain evidence="8">3651</strain>
        <tissue evidence="8">Leaf</tissue>
    </source>
</reference>
<dbReference type="InterPro" id="IPR047265">
    <property type="entry name" value="PIF1-like_bHLH"/>
</dbReference>
<comment type="subcellular location">
    <subcellularLocation>
        <location evidence="1">Nucleus</location>
    </subcellularLocation>
</comment>
<dbReference type="Gene3D" id="4.10.280.10">
    <property type="entry name" value="Helix-loop-helix DNA-binding domain"/>
    <property type="match status" value="1"/>
</dbReference>